<dbReference type="InterPro" id="IPR052926">
    <property type="entry name" value="Metallo-beta-lactamase_dom"/>
</dbReference>
<dbReference type="Gene3D" id="3.60.15.10">
    <property type="entry name" value="Ribonuclease Z/Hydroxyacylglutathione hydrolase-like"/>
    <property type="match status" value="1"/>
</dbReference>
<dbReference type="GO" id="GO:0016740">
    <property type="term" value="F:transferase activity"/>
    <property type="evidence" value="ECO:0007669"/>
    <property type="project" value="TreeGrafter"/>
</dbReference>
<reference evidence="2" key="1">
    <citation type="journal article" date="2014" name="Front. Microbiol.">
        <title>High frequency of phylogenetically diverse reductive dehalogenase-homologous genes in deep subseafloor sedimentary metagenomes.</title>
        <authorList>
            <person name="Kawai M."/>
            <person name="Futagami T."/>
            <person name="Toyoda A."/>
            <person name="Takaki Y."/>
            <person name="Nishi S."/>
            <person name="Hori S."/>
            <person name="Arai W."/>
            <person name="Tsubouchi T."/>
            <person name="Morono Y."/>
            <person name="Uchiyama I."/>
            <person name="Ito T."/>
            <person name="Fujiyama A."/>
            <person name="Inagaki F."/>
            <person name="Takami H."/>
        </authorList>
    </citation>
    <scope>NUCLEOTIDE SEQUENCE</scope>
    <source>
        <strain evidence="2">Expedition CK06-06</strain>
    </source>
</reference>
<organism evidence="2">
    <name type="scientific">marine sediment metagenome</name>
    <dbReference type="NCBI Taxonomy" id="412755"/>
    <lineage>
        <taxon>unclassified sequences</taxon>
        <taxon>metagenomes</taxon>
        <taxon>ecological metagenomes</taxon>
    </lineage>
</organism>
<gene>
    <name evidence="2" type="ORF">S06H3_13820</name>
</gene>
<dbReference type="InterPro" id="IPR001279">
    <property type="entry name" value="Metallo-B-lactamas"/>
</dbReference>
<dbReference type="AlphaFoldDB" id="X1MPF8"/>
<dbReference type="SUPFAM" id="SSF56281">
    <property type="entry name" value="Metallo-hydrolase/oxidoreductase"/>
    <property type="match status" value="1"/>
</dbReference>
<evidence type="ECO:0000259" key="1">
    <source>
        <dbReference type="Pfam" id="PF00753"/>
    </source>
</evidence>
<dbReference type="InterPro" id="IPR036866">
    <property type="entry name" value="RibonucZ/Hydroxyglut_hydro"/>
</dbReference>
<feature type="domain" description="Metallo-beta-lactamase" evidence="1">
    <location>
        <begin position="31"/>
        <end position="112"/>
    </location>
</feature>
<sequence length="120" mass="13888">MTERRNYIIYNSIILPAFRKDLQADWGFACLIEVENTPKILFDTGTDGRILLSNMEKLEIDPALIDEVFISHAHFDHTGGLSEFLNVNKKAKIYIPPSFHGLKNREVVIIEKPTKRRLNY</sequence>
<proteinExistence type="predicted"/>
<name>X1MPF8_9ZZZZ</name>
<dbReference type="EMBL" id="BARV01006744">
    <property type="protein sequence ID" value="GAI16555.1"/>
    <property type="molecule type" value="Genomic_DNA"/>
</dbReference>
<accession>X1MPF8</accession>
<dbReference type="PANTHER" id="PTHR13754:SF13">
    <property type="entry name" value="METALLO-BETA-LACTAMASE SUPERFAMILY PROTEIN (AFU_ORTHOLOGUE AFUA_3G07630)"/>
    <property type="match status" value="1"/>
</dbReference>
<evidence type="ECO:0000313" key="2">
    <source>
        <dbReference type="EMBL" id="GAI16555.1"/>
    </source>
</evidence>
<dbReference type="Pfam" id="PF00753">
    <property type="entry name" value="Lactamase_B"/>
    <property type="match status" value="1"/>
</dbReference>
<comment type="caution">
    <text evidence="2">The sequence shown here is derived from an EMBL/GenBank/DDBJ whole genome shotgun (WGS) entry which is preliminary data.</text>
</comment>
<protein>
    <recommendedName>
        <fullName evidence="1">Metallo-beta-lactamase domain-containing protein</fullName>
    </recommendedName>
</protein>
<dbReference type="PANTHER" id="PTHR13754">
    <property type="entry name" value="METALLO-BETA-LACTAMASE SUPERFAMILY PROTEIN"/>
    <property type="match status" value="1"/>
</dbReference>